<accession>A0ABR7X4J1</accession>
<reference evidence="3 4" key="1">
    <citation type="submission" date="2020-09" db="EMBL/GenBank/DDBJ databases">
        <title>Novel species of Mucilaginibacter isolated from a glacier on the Tibetan Plateau.</title>
        <authorList>
            <person name="Liu Q."/>
            <person name="Xin Y.-H."/>
        </authorList>
    </citation>
    <scope>NUCLEOTIDE SEQUENCE [LARGE SCALE GENOMIC DNA]</scope>
    <source>
        <strain evidence="3 4">CGMCC 1.13878</strain>
    </source>
</reference>
<keyword evidence="1" id="KW-0378">Hydrolase</keyword>
<protein>
    <submittedName>
        <fullName evidence="3">NUDIX domain-containing protein</fullName>
    </submittedName>
</protein>
<name>A0ABR7X4J1_9SPHI</name>
<evidence type="ECO:0000256" key="1">
    <source>
        <dbReference type="ARBA" id="ARBA00022801"/>
    </source>
</evidence>
<evidence type="ECO:0000313" key="3">
    <source>
        <dbReference type="EMBL" id="MBD1384540.1"/>
    </source>
</evidence>
<feature type="domain" description="Nudix hydrolase" evidence="2">
    <location>
        <begin position="1"/>
        <end position="149"/>
    </location>
</feature>
<dbReference type="Proteomes" id="UP000618754">
    <property type="component" value="Unassembled WGS sequence"/>
</dbReference>
<proteinExistence type="predicted"/>
<dbReference type="SUPFAM" id="SSF55811">
    <property type="entry name" value="Nudix"/>
    <property type="match status" value="1"/>
</dbReference>
<dbReference type="InterPro" id="IPR000086">
    <property type="entry name" value="NUDIX_hydrolase_dom"/>
</dbReference>
<dbReference type="Gene3D" id="3.90.79.10">
    <property type="entry name" value="Nucleoside Triphosphate Pyrophosphohydrolase"/>
    <property type="match status" value="1"/>
</dbReference>
<dbReference type="EMBL" id="JACWMW010000001">
    <property type="protein sequence ID" value="MBD1384540.1"/>
    <property type="molecule type" value="Genomic_DNA"/>
</dbReference>
<evidence type="ECO:0000259" key="2">
    <source>
        <dbReference type="PROSITE" id="PS51462"/>
    </source>
</evidence>
<organism evidence="3 4">
    <name type="scientific">Mucilaginibacter rigui</name>
    <dbReference type="NCBI Taxonomy" id="534635"/>
    <lineage>
        <taxon>Bacteria</taxon>
        <taxon>Pseudomonadati</taxon>
        <taxon>Bacteroidota</taxon>
        <taxon>Sphingobacteriia</taxon>
        <taxon>Sphingobacteriales</taxon>
        <taxon>Sphingobacteriaceae</taxon>
        <taxon>Mucilaginibacter</taxon>
    </lineage>
</organism>
<keyword evidence="4" id="KW-1185">Reference proteome</keyword>
<comment type="caution">
    <text evidence="3">The sequence shown here is derived from an EMBL/GenBank/DDBJ whole genome shotgun (WGS) entry which is preliminary data.</text>
</comment>
<dbReference type="InterPro" id="IPR051325">
    <property type="entry name" value="Nudix_hydrolase_domain"/>
</dbReference>
<dbReference type="Pfam" id="PF00293">
    <property type="entry name" value="NUDIX"/>
    <property type="match status" value="1"/>
</dbReference>
<dbReference type="RefSeq" id="WP_191174406.1">
    <property type="nucleotide sequence ID" value="NZ_JACWMW010000001.1"/>
</dbReference>
<dbReference type="PROSITE" id="PS51462">
    <property type="entry name" value="NUDIX"/>
    <property type="match status" value="1"/>
</dbReference>
<gene>
    <name evidence="3" type="ORF">IDJ75_04555</name>
</gene>
<dbReference type="PROSITE" id="PS00893">
    <property type="entry name" value="NUDIX_BOX"/>
    <property type="match status" value="1"/>
</dbReference>
<evidence type="ECO:0000313" key="4">
    <source>
        <dbReference type="Proteomes" id="UP000618754"/>
    </source>
</evidence>
<dbReference type="PANTHER" id="PTHR21340:SF7">
    <property type="entry name" value="NUDIX HYDROLASE DOMAIN-CONTAINING PROTEIN"/>
    <property type="match status" value="1"/>
</dbReference>
<dbReference type="CDD" id="cd04662">
    <property type="entry name" value="NUDIX_Hydrolase"/>
    <property type="match status" value="1"/>
</dbReference>
<dbReference type="InterPro" id="IPR015797">
    <property type="entry name" value="NUDIX_hydrolase-like_dom_sf"/>
</dbReference>
<sequence>MPKQSAGVLLYKLTDGLLHVFLVHPGGPFFRKKDDGAWSIPKGEFDDGEEPLAAAQREFEEEVGKPVNGNFIKLQPIKQKSGKVVHAWAVEGDIDHEQITSNQFEIEWPPKSGKMASFPEIDRAGWFTIDVARQKIIPGQVAFIDELEKLV</sequence>
<dbReference type="InterPro" id="IPR020084">
    <property type="entry name" value="NUDIX_hydrolase_CS"/>
</dbReference>
<dbReference type="PANTHER" id="PTHR21340">
    <property type="entry name" value="DIADENOSINE 5,5-P1,P4-TETRAPHOSPHATE PYROPHOSPHOHYDROLASE MUTT"/>
    <property type="match status" value="1"/>
</dbReference>